<dbReference type="Pfam" id="PF01048">
    <property type="entry name" value="PNP_UDP_1"/>
    <property type="match status" value="1"/>
</dbReference>
<evidence type="ECO:0000259" key="5">
    <source>
        <dbReference type="Pfam" id="PF01048"/>
    </source>
</evidence>
<comment type="pathway">
    <text evidence="4">Amino-acid biosynthesis; L-methionine biosynthesis via salvage pathway; S-methyl-5-thio-alpha-D-ribose 1-phosphate from S-methyl-5'-thioadenosine (phosphorylase route): step 1/1.</text>
</comment>
<feature type="binding site" evidence="4">
    <location>
        <position position="192"/>
    </location>
    <ligand>
        <name>substrate</name>
    </ligand>
</feature>
<keyword evidence="3 4" id="KW-0660">Purine salvage</keyword>
<dbReference type="Gene3D" id="3.40.50.1580">
    <property type="entry name" value="Nucleoside phosphorylase domain"/>
    <property type="match status" value="1"/>
</dbReference>
<dbReference type="UniPathway" id="UPA00904">
    <property type="reaction ID" value="UER00873"/>
</dbReference>
<name>A0A7J7JQU2_BUGNE</name>
<feature type="site" description="Important for substrate specificity" evidence="4">
    <location>
        <position position="229"/>
    </location>
</feature>
<gene>
    <name evidence="6" type="ORF">EB796_012964</name>
</gene>
<feature type="binding site" evidence="4">
    <location>
        <begin position="216"/>
        <end position="218"/>
    </location>
    <ligand>
        <name>substrate</name>
    </ligand>
</feature>
<dbReference type="EMBL" id="VXIV02001921">
    <property type="protein sequence ID" value="KAF6028732.1"/>
    <property type="molecule type" value="Genomic_DNA"/>
</dbReference>
<evidence type="ECO:0000256" key="1">
    <source>
        <dbReference type="ARBA" id="ARBA00022676"/>
    </source>
</evidence>
<feature type="binding site" evidence="4">
    <location>
        <position position="193"/>
    </location>
    <ligand>
        <name>phosphate</name>
        <dbReference type="ChEBI" id="CHEBI:43474"/>
    </ligand>
</feature>
<dbReference type="PANTHER" id="PTHR42679">
    <property type="entry name" value="S-METHYL-5'-THIOADENOSINE PHOSPHORYLASE"/>
    <property type="match status" value="1"/>
</dbReference>
<comment type="subcellular location">
    <subcellularLocation>
        <location evidence="4">Cytoplasm</location>
    </subcellularLocation>
    <subcellularLocation>
        <location evidence="4">Nucleus</location>
    </subcellularLocation>
</comment>
<dbReference type="AlphaFoldDB" id="A0A7J7JQU2"/>
<keyword evidence="1 4" id="KW-0328">Glycosyltransferase</keyword>
<comment type="similarity">
    <text evidence="4">Belongs to the PNP/MTAP phosphorylase family. MTAP subfamily.</text>
</comment>
<feature type="site" description="Important for substrate specificity" evidence="4">
    <location>
        <position position="174"/>
    </location>
</feature>
<dbReference type="Proteomes" id="UP000593567">
    <property type="component" value="Unassembled WGS sequence"/>
</dbReference>
<protein>
    <recommendedName>
        <fullName evidence="4">S-methyl-5'-thioadenosine phosphorylase</fullName>
        <ecNumber evidence="4">2.4.2.28</ecNumber>
    </recommendedName>
    <alternativeName>
        <fullName evidence="4">5'-methylthioadenosine phosphorylase</fullName>
        <shortName evidence="4">MTA phosphorylase</shortName>
        <shortName evidence="4">MTAP</shortName>
        <shortName evidence="4">MTAPase</shortName>
    </alternativeName>
</protein>
<keyword evidence="7" id="KW-1185">Reference proteome</keyword>
<comment type="function">
    <text evidence="4">Catalyzes the reversible phosphorylation of S-methyl-5'-thioadenosine (MTA) to adenine and 5-methylthioribose-1-phosphate. Involved in the breakdown of MTA, a major by-product of polyamine biosynthesis. Responsible for the first step in the methionine salvage pathway after MTA has been generated from S-adenosylmethionine. Has broad substrate specificity with 6-aminopurine nucleosides as preferred substrates.</text>
</comment>
<evidence type="ECO:0000256" key="3">
    <source>
        <dbReference type="ARBA" id="ARBA00022726"/>
    </source>
</evidence>
<feature type="binding site" evidence="4">
    <location>
        <begin position="89"/>
        <end position="90"/>
    </location>
    <ligand>
        <name>phosphate</name>
        <dbReference type="ChEBI" id="CHEBI:43474"/>
    </ligand>
</feature>
<keyword evidence="4" id="KW-0963">Cytoplasm</keyword>
<dbReference type="OrthoDB" id="431409at2759"/>
<dbReference type="EC" id="2.4.2.28" evidence="4"/>
<dbReference type="InterPro" id="IPR010044">
    <property type="entry name" value="MTAP"/>
</dbReference>
<comment type="catalytic activity">
    <reaction evidence="4">
        <text>S-methyl-5'-thioadenosine + phosphate = 5-(methylsulfanyl)-alpha-D-ribose 1-phosphate + adenine</text>
        <dbReference type="Rhea" id="RHEA:11852"/>
        <dbReference type="ChEBI" id="CHEBI:16708"/>
        <dbReference type="ChEBI" id="CHEBI:17509"/>
        <dbReference type="ChEBI" id="CHEBI:43474"/>
        <dbReference type="ChEBI" id="CHEBI:58533"/>
        <dbReference type="EC" id="2.4.2.28"/>
    </reaction>
</comment>
<proteinExistence type="inferred from homology"/>
<keyword evidence="2 4" id="KW-0808">Transferase</keyword>
<dbReference type="GO" id="GO:0019509">
    <property type="term" value="P:L-methionine salvage from methylthioadenosine"/>
    <property type="evidence" value="ECO:0007669"/>
    <property type="project" value="UniProtKB-UniRule"/>
</dbReference>
<evidence type="ECO:0000256" key="2">
    <source>
        <dbReference type="ARBA" id="ARBA00022679"/>
    </source>
</evidence>
<evidence type="ECO:0000313" key="7">
    <source>
        <dbReference type="Proteomes" id="UP000593567"/>
    </source>
</evidence>
<keyword evidence="4" id="KW-0539">Nucleus</keyword>
<dbReference type="InterPro" id="IPR035994">
    <property type="entry name" value="Nucleoside_phosphorylase_sf"/>
</dbReference>
<organism evidence="6 7">
    <name type="scientific">Bugula neritina</name>
    <name type="common">Brown bryozoan</name>
    <name type="synonym">Sertularia neritina</name>
    <dbReference type="NCBI Taxonomy" id="10212"/>
    <lineage>
        <taxon>Eukaryota</taxon>
        <taxon>Metazoa</taxon>
        <taxon>Spiralia</taxon>
        <taxon>Lophotrochozoa</taxon>
        <taxon>Bryozoa</taxon>
        <taxon>Gymnolaemata</taxon>
        <taxon>Cheilostomatida</taxon>
        <taxon>Flustrina</taxon>
        <taxon>Buguloidea</taxon>
        <taxon>Bugulidae</taxon>
        <taxon>Bugula</taxon>
    </lineage>
</organism>
<accession>A0A7J7JQU2</accession>
<feature type="binding site" evidence="4">
    <location>
        <position position="14"/>
    </location>
    <ligand>
        <name>phosphate</name>
        <dbReference type="ChEBI" id="CHEBI:43474"/>
    </ligand>
</feature>
<feature type="binding site" evidence="4">
    <location>
        <begin position="56"/>
        <end position="57"/>
    </location>
    <ligand>
        <name>phosphate</name>
        <dbReference type="ChEBI" id="CHEBI:43474"/>
    </ligand>
</feature>
<sequence>MEALKLKVGIMGGTGLDDPQILNNRVEKSVDTPFGKPSDVLIVGTIGDVDCVLLARHGRKHDKYPTNVNYRANMYALKQEGCTHVLVTTACGSLAIDVQPGDIVVLDSFVDRTTKRVPTFYDGSCNEFQGVCHIPMHPSFCEATRKILIEVCEELKIGHHKTGTTVTIEGPRFSSLAESKMFQQWGGTTVNMTTCPEVALAKELGLCYASIALVTDYDCWNEAHGVVSVELVMKTFKENAKKAISILSAAIEKLSKSNWQETAKAAQEMAKSSVML</sequence>
<dbReference type="NCBIfam" id="TIGR01694">
    <property type="entry name" value="MTAP"/>
    <property type="match status" value="1"/>
</dbReference>
<feature type="domain" description="Nucleoside phosphorylase" evidence="5">
    <location>
        <begin position="7"/>
        <end position="252"/>
    </location>
</feature>
<comment type="subunit">
    <text evidence="4">Homotrimer.</text>
</comment>
<dbReference type="CDD" id="cd09010">
    <property type="entry name" value="MTAP_SsMTAPII_like_MTIP"/>
    <property type="match status" value="1"/>
</dbReference>
<dbReference type="SUPFAM" id="SSF53167">
    <property type="entry name" value="Purine and uridine phosphorylases"/>
    <property type="match status" value="1"/>
</dbReference>
<dbReference type="InterPro" id="IPR000845">
    <property type="entry name" value="Nucleoside_phosphorylase_d"/>
</dbReference>
<dbReference type="GO" id="GO:0006166">
    <property type="term" value="P:purine ribonucleoside salvage"/>
    <property type="evidence" value="ECO:0007669"/>
    <property type="project" value="UniProtKB-KW"/>
</dbReference>
<dbReference type="GO" id="GO:0005634">
    <property type="term" value="C:nucleus"/>
    <property type="evidence" value="ECO:0007669"/>
    <property type="project" value="UniProtKB-SubCell"/>
</dbReference>
<dbReference type="HAMAP" id="MF_01963">
    <property type="entry name" value="MTAP"/>
    <property type="match status" value="1"/>
</dbReference>
<reference evidence="6" key="1">
    <citation type="submission" date="2020-06" db="EMBL/GenBank/DDBJ databases">
        <title>Draft genome of Bugula neritina, a colonial animal packing powerful symbionts and potential medicines.</title>
        <authorList>
            <person name="Rayko M."/>
        </authorList>
    </citation>
    <scope>NUCLEOTIDE SEQUENCE [LARGE SCALE GENOMIC DNA]</scope>
    <source>
        <strain evidence="6">Kwan_BN1</strain>
    </source>
</reference>
<evidence type="ECO:0000256" key="4">
    <source>
        <dbReference type="HAMAP-Rule" id="MF_03155"/>
    </source>
</evidence>
<dbReference type="GO" id="GO:0005829">
    <property type="term" value="C:cytosol"/>
    <property type="evidence" value="ECO:0007669"/>
    <property type="project" value="TreeGrafter"/>
</dbReference>
<evidence type="ECO:0000313" key="6">
    <source>
        <dbReference type="EMBL" id="KAF6028732.1"/>
    </source>
</evidence>
<dbReference type="PANTHER" id="PTHR42679:SF2">
    <property type="entry name" value="S-METHYL-5'-THIOADENOSINE PHOSPHORYLASE"/>
    <property type="match status" value="1"/>
</dbReference>
<dbReference type="GO" id="GO:0017061">
    <property type="term" value="F:S-methyl-5-thioadenosine phosphorylase activity"/>
    <property type="evidence" value="ECO:0007669"/>
    <property type="project" value="UniProtKB-UniRule"/>
</dbReference>
<comment type="caution">
    <text evidence="6">The sequence shown here is derived from an EMBL/GenBank/DDBJ whole genome shotgun (WGS) entry which is preliminary data.</text>
</comment>